<proteinExistence type="predicted"/>
<keyword evidence="1" id="KW-0378">Hydrolase</keyword>
<keyword evidence="2" id="KW-0326">Glycosidase</keyword>
<dbReference type="RefSeq" id="WP_282200948.1">
    <property type="nucleotide sequence ID" value="NZ_BOQE01000001.1"/>
</dbReference>
<dbReference type="PROSITE" id="PS51782">
    <property type="entry name" value="LYSM"/>
    <property type="match status" value="1"/>
</dbReference>
<dbReference type="AlphaFoldDB" id="A0AAV4LJL4"/>
<dbReference type="Gene3D" id="3.20.20.80">
    <property type="entry name" value="Glycosidases"/>
    <property type="match status" value="1"/>
</dbReference>
<dbReference type="CDD" id="cd02874">
    <property type="entry name" value="GH18_CFLE_spore_hydrolase"/>
    <property type="match status" value="1"/>
</dbReference>
<evidence type="ECO:0000313" key="6">
    <source>
        <dbReference type="Proteomes" id="UP001057291"/>
    </source>
</evidence>
<dbReference type="InterPro" id="IPR018392">
    <property type="entry name" value="LysM"/>
</dbReference>
<sequence length="378" mass="42651">MIIHVVRPGESLFSIARSYGVTPSAIVAASQPPNPNRLVPGQTLLIPQQAVENRPVIEINAYIEPKGTQEDANIVDQVAEGLTYLTIFSYQVQADGSITTPKDEIALNVAKRNRIMPILALTNFSAGRFQSDVGRMVLRNLEIQNRIINQVLSIATQKGYRGINIDFEYIYPEDRESYNQFLRNLVDKAKPNGLIVVTALAPKRSATQKGLLYEAHDYAAHGQIVDFSILMTYEYGWSGGPPMAVAPPNQVRRVLEYAVSVMPRNKIMMGMPLYGYDWTLPYVPGGAWAKRIGTQQAYILAAEKGGRIQYDQTSQSPYFHYREAGKYHVVWFEDARSMQAKFNLIKEFQLRGGSYWELGSEFPQNWTLLTSMFQIKKL</sequence>
<dbReference type="InterPro" id="IPR036779">
    <property type="entry name" value="LysM_dom_sf"/>
</dbReference>
<evidence type="ECO:0000259" key="4">
    <source>
        <dbReference type="PROSITE" id="PS51910"/>
    </source>
</evidence>
<dbReference type="GO" id="GO:0070492">
    <property type="term" value="F:oligosaccharide binding"/>
    <property type="evidence" value="ECO:0007669"/>
    <property type="project" value="TreeGrafter"/>
</dbReference>
<feature type="domain" description="GH18" evidence="4">
    <location>
        <begin position="57"/>
        <end position="378"/>
    </location>
</feature>
<dbReference type="InterPro" id="IPR029070">
    <property type="entry name" value="Chitinase_insertion_sf"/>
</dbReference>
<dbReference type="InterPro" id="IPR017853">
    <property type="entry name" value="GH"/>
</dbReference>
<dbReference type="PROSITE" id="PS51910">
    <property type="entry name" value="GH18_2"/>
    <property type="match status" value="1"/>
</dbReference>
<dbReference type="SMART" id="SM00257">
    <property type="entry name" value="LysM"/>
    <property type="match status" value="1"/>
</dbReference>
<evidence type="ECO:0000256" key="1">
    <source>
        <dbReference type="ARBA" id="ARBA00022801"/>
    </source>
</evidence>
<evidence type="ECO:0000313" key="5">
    <source>
        <dbReference type="EMBL" id="GIM48032.1"/>
    </source>
</evidence>
<dbReference type="Gene3D" id="3.10.50.10">
    <property type="match status" value="1"/>
</dbReference>
<evidence type="ECO:0000259" key="3">
    <source>
        <dbReference type="PROSITE" id="PS51782"/>
    </source>
</evidence>
<dbReference type="GO" id="GO:0016798">
    <property type="term" value="F:hydrolase activity, acting on glycosyl bonds"/>
    <property type="evidence" value="ECO:0007669"/>
    <property type="project" value="UniProtKB-KW"/>
</dbReference>
<dbReference type="Gene3D" id="3.10.350.10">
    <property type="entry name" value="LysM domain"/>
    <property type="match status" value="1"/>
</dbReference>
<organism evidence="5 6">
    <name type="scientific">Collibacillus ludicampi</name>
    <dbReference type="NCBI Taxonomy" id="2771369"/>
    <lineage>
        <taxon>Bacteria</taxon>
        <taxon>Bacillati</taxon>
        <taxon>Bacillota</taxon>
        <taxon>Bacilli</taxon>
        <taxon>Bacillales</taxon>
        <taxon>Alicyclobacillaceae</taxon>
        <taxon>Collibacillus</taxon>
    </lineage>
</organism>
<dbReference type="PANTHER" id="PTHR46066:SF2">
    <property type="entry name" value="CHITINASE DOMAIN-CONTAINING PROTEIN 1"/>
    <property type="match status" value="1"/>
</dbReference>
<feature type="domain" description="LysM" evidence="3">
    <location>
        <begin position="2"/>
        <end position="46"/>
    </location>
</feature>
<gene>
    <name evidence="5" type="primary">yaaH</name>
    <name evidence="5" type="ORF">DNHGIG_35810</name>
</gene>
<keyword evidence="6" id="KW-1185">Reference proteome</keyword>
<dbReference type="InterPro" id="IPR041704">
    <property type="entry name" value="CFLE_GH18"/>
</dbReference>
<dbReference type="Pfam" id="PF00704">
    <property type="entry name" value="Glyco_hydro_18"/>
    <property type="match status" value="1"/>
</dbReference>
<reference evidence="5" key="1">
    <citation type="journal article" date="2023" name="Int. J. Syst. Evol. Microbiol.">
        <title>Collibacillus ludicampi gen. nov., sp. nov., a new soil bacterium of the family Alicyclobacillaceae.</title>
        <authorList>
            <person name="Jojima T."/>
            <person name="Ioku Y."/>
            <person name="Fukuta Y."/>
            <person name="Shirasaka N."/>
            <person name="Matsumura Y."/>
            <person name="Mori M."/>
        </authorList>
    </citation>
    <scope>NUCLEOTIDE SEQUENCE</scope>
    <source>
        <strain evidence="5">TP075</strain>
    </source>
</reference>
<evidence type="ECO:0000256" key="2">
    <source>
        <dbReference type="ARBA" id="ARBA00023295"/>
    </source>
</evidence>
<accession>A0AAV4LJL4</accession>
<dbReference type="InterPro" id="IPR011583">
    <property type="entry name" value="Chitinase_II/V-like_cat"/>
</dbReference>
<dbReference type="GO" id="GO:0005975">
    <property type="term" value="P:carbohydrate metabolic process"/>
    <property type="evidence" value="ECO:0007669"/>
    <property type="project" value="InterPro"/>
</dbReference>
<dbReference type="Proteomes" id="UP001057291">
    <property type="component" value="Unassembled WGS sequence"/>
</dbReference>
<dbReference type="SUPFAM" id="SSF54106">
    <property type="entry name" value="LysM domain"/>
    <property type="match status" value="1"/>
</dbReference>
<dbReference type="InterPro" id="IPR001223">
    <property type="entry name" value="Glyco_hydro18_cat"/>
</dbReference>
<name>A0AAV4LJL4_9BACL</name>
<dbReference type="Pfam" id="PF01476">
    <property type="entry name" value="LysM"/>
    <property type="match status" value="1"/>
</dbReference>
<dbReference type="SMART" id="SM00636">
    <property type="entry name" value="Glyco_18"/>
    <property type="match status" value="1"/>
</dbReference>
<dbReference type="EMBL" id="BOQE01000001">
    <property type="protein sequence ID" value="GIM48032.1"/>
    <property type="molecule type" value="Genomic_DNA"/>
</dbReference>
<comment type="caution">
    <text evidence="5">The sequence shown here is derived from an EMBL/GenBank/DDBJ whole genome shotgun (WGS) entry which is preliminary data.</text>
</comment>
<dbReference type="GO" id="GO:0008061">
    <property type="term" value="F:chitin binding"/>
    <property type="evidence" value="ECO:0007669"/>
    <property type="project" value="InterPro"/>
</dbReference>
<dbReference type="PANTHER" id="PTHR46066">
    <property type="entry name" value="CHITINASE DOMAIN-CONTAINING PROTEIN 1 FAMILY MEMBER"/>
    <property type="match status" value="1"/>
</dbReference>
<dbReference type="SUPFAM" id="SSF51445">
    <property type="entry name" value="(Trans)glycosidases"/>
    <property type="match status" value="1"/>
</dbReference>
<protein>
    <submittedName>
        <fullName evidence="5">Spore germination protein YaaH</fullName>
    </submittedName>
</protein>
<dbReference type="GO" id="GO:0012505">
    <property type="term" value="C:endomembrane system"/>
    <property type="evidence" value="ECO:0007669"/>
    <property type="project" value="TreeGrafter"/>
</dbReference>
<dbReference type="CDD" id="cd00118">
    <property type="entry name" value="LysM"/>
    <property type="match status" value="1"/>
</dbReference>